<dbReference type="PANTHER" id="PTHR35789:SF1">
    <property type="entry name" value="SPORE GERMINATION PROTEIN B3"/>
    <property type="match status" value="1"/>
</dbReference>
<dbReference type="InterPro" id="IPR038501">
    <property type="entry name" value="Spore_GerAC_C_sf"/>
</dbReference>
<comment type="similarity">
    <text evidence="2">Belongs to the GerABKC lipoprotein family.</text>
</comment>
<keyword evidence="11" id="KW-1185">Reference proteome</keyword>
<dbReference type="RefSeq" id="WP_079494704.1">
    <property type="nucleotide sequence ID" value="NZ_FUZT01000013.1"/>
</dbReference>
<comment type="subcellular location">
    <subcellularLocation>
        <location evidence="1">Membrane</location>
        <topology evidence="1">Lipid-anchor</topology>
    </subcellularLocation>
</comment>
<dbReference type="AlphaFoldDB" id="A0A1T5MBQ8"/>
<protein>
    <submittedName>
        <fullName evidence="10">Germination protein, Ger(X)C family</fullName>
    </submittedName>
</protein>
<evidence type="ECO:0000256" key="2">
    <source>
        <dbReference type="ARBA" id="ARBA00007886"/>
    </source>
</evidence>
<evidence type="ECO:0000256" key="6">
    <source>
        <dbReference type="ARBA" id="ARBA00023139"/>
    </source>
</evidence>
<keyword evidence="6" id="KW-0564">Palmitate</keyword>
<keyword evidence="3" id="KW-0309">Germination</keyword>
<dbReference type="Proteomes" id="UP000190285">
    <property type="component" value="Unassembled WGS sequence"/>
</dbReference>
<evidence type="ECO:0000313" key="10">
    <source>
        <dbReference type="EMBL" id="SKC85605.1"/>
    </source>
</evidence>
<evidence type="ECO:0000256" key="1">
    <source>
        <dbReference type="ARBA" id="ARBA00004635"/>
    </source>
</evidence>
<gene>
    <name evidence="10" type="ORF">SAMN02194393_04400</name>
</gene>
<evidence type="ECO:0000259" key="9">
    <source>
        <dbReference type="Pfam" id="PF25198"/>
    </source>
</evidence>
<dbReference type="InterPro" id="IPR008844">
    <property type="entry name" value="Spore_GerAC-like"/>
</dbReference>
<dbReference type="GO" id="GO:0016020">
    <property type="term" value="C:membrane"/>
    <property type="evidence" value="ECO:0007669"/>
    <property type="project" value="UniProtKB-SubCell"/>
</dbReference>
<reference evidence="11" key="1">
    <citation type="submission" date="2017-02" db="EMBL/GenBank/DDBJ databases">
        <authorList>
            <person name="Varghese N."/>
            <person name="Submissions S."/>
        </authorList>
    </citation>
    <scope>NUCLEOTIDE SEQUENCE [LARGE SCALE GENOMIC DNA]</scope>
    <source>
        <strain evidence="11">M1</strain>
    </source>
</reference>
<dbReference type="Pfam" id="PF05504">
    <property type="entry name" value="Spore_GerAC"/>
    <property type="match status" value="1"/>
</dbReference>
<dbReference type="Gene3D" id="3.30.300.210">
    <property type="entry name" value="Nutrient germinant receptor protein C, domain 3"/>
    <property type="match status" value="1"/>
</dbReference>
<dbReference type="GO" id="GO:0009847">
    <property type="term" value="P:spore germination"/>
    <property type="evidence" value="ECO:0007669"/>
    <property type="project" value="InterPro"/>
</dbReference>
<sequence length="378" mass="43694">MMKKANKLLILLVLTSFLTGCWDYKDINMRAIALSIGVDLADKNIEFSGEVAKILSLSDIQQEKTHLSNVYNVLSYGKTFEEARLDYDAKNPLQTFLGAARVVIFGENFAKEGIESYLHRIDSLYDYRKTLLPVISRDRPKDLFEKKIVKDISVGFLIEDILTQLEEDGEALYPYISELLSDISFGKIGYLIPYIGIENNSIKYLGLAVMKNSKMIDVIKIENTFGILYLLSENLTLVEPFPSINDKNNTLSFRTKIKKRKIKTDYKNEQILINIDLSLFAELKYQYSMQPVSNEDIKKYEKVISKKVSDNINSIIEKAQKEFQCDIFRFAKEFRGNHPKIYKKINWEDEFPNAEININVETKIRNTTLSDTNARKKY</sequence>
<proteinExistence type="inferred from homology"/>
<dbReference type="NCBIfam" id="TIGR02887">
    <property type="entry name" value="spore_ger_x_C"/>
    <property type="match status" value="1"/>
</dbReference>
<dbReference type="InterPro" id="IPR057336">
    <property type="entry name" value="GerAC_N"/>
</dbReference>
<evidence type="ECO:0000259" key="8">
    <source>
        <dbReference type="Pfam" id="PF05504"/>
    </source>
</evidence>
<keyword evidence="7" id="KW-0449">Lipoprotein</keyword>
<dbReference type="PANTHER" id="PTHR35789">
    <property type="entry name" value="SPORE GERMINATION PROTEIN B3"/>
    <property type="match status" value="1"/>
</dbReference>
<evidence type="ECO:0000313" key="11">
    <source>
        <dbReference type="Proteomes" id="UP000190285"/>
    </source>
</evidence>
<dbReference type="EMBL" id="FUZT01000013">
    <property type="protein sequence ID" value="SKC85605.1"/>
    <property type="molecule type" value="Genomic_DNA"/>
</dbReference>
<evidence type="ECO:0000256" key="4">
    <source>
        <dbReference type="ARBA" id="ARBA00022729"/>
    </source>
</evidence>
<feature type="domain" description="Spore germination GerAC-like C-terminal" evidence="8">
    <location>
        <begin position="206"/>
        <end position="367"/>
    </location>
</feature>
<accession>A0A1T5MBQ8</accession>
<organism evidence="10 11">
    <name type="scientific">Maledivibacter halophilus</name>
    <dbReference type="NCBI Taxonomy" id="36842"/>
    <lineage>
        <taxon>Bacteria</taxon>
        <taxon>Bacillati</taxon>
        <taxon>Bacillota</taxon>
        <taxon>Clostridia</taxon>
        <taxon>Peptostreptococcales</taxon>
        <taxon>Caminicellaceae</taxon>
        <taxon>Maledivibacter</taxon>
    </lineage>
</organism>
<keyword evidence="5" id="KW-0472">Membrane</keyword>
<dbReference type="OrthoDB" id="9816067at2"/>
<evidence type="ECO:0000256" key="5">
    <source>
        <dbReference type="ARBA" id="ARBA00023136"/>
    </source>
</evidence>
<feature type="domain" description="Spore germination protein N-terminal" evidence="9">
    <location>
        <begin position="23"/>
        <end position="196"/>
    </location>
</feature>
<dbReference type="Pfam" id="PF25198">
    <property type="entry name" value="Spore_GerAC_N"/>
    <property type="match status" value="1"/>
</dbReference>
<dbReference type="InterPro" id="IPR046953">
    <property type="entry name" value="Spore_GerAC-like_C"/>
</dbReference>
<name>A0A1T5MBQ8_9FIRM</name>
<evidence type="ECO:0000256" key="3">
    <source>
        <dbReference type="ARBA" id="ARBA00022544"/>
    </source>
</evidence>
<keyword evidence="4" id="KW-0732">Signal</keyword>
<dbReference type="PROSITE" id="PS51257">
    <property type="entry name" value="PROKAR_LIPOPROTEIN"/>
    <property type="match status" value="1"/>
</dbReference>
<dbReference type="STRING" id="36842.SAMN02194393_04400"/>
<evidence type="ECO:0000256" key="7">
    <source>
        <dbReference type="ARBA" id="ARBA00023288"/>
    </source>
</evidence>